<dbReference type="EC" id="3.1.3.45" evidence="5 12"/>
<keyword evidence="9 12" id="KW-0460">Magnesium</keyword>
<dbReference type="CDD" id="cd01630">
    <property type="entry name" value="HAD_KDO-like"/>
    <property type="match status" value="1"/>
</dbReference>
<dbReference type="InterPro" id="IPR050793">
    <property type="entry name" value="CMP-NeuNAc_synthase"/>
</dbReference>
<dbReference type="SFLD" id="SFLDG01138">
    <property type="entry name" value="C1.6.2:_Deoxy-d-mannose-octulo"/>
    <property type="match status" value="1"/>
</dbReference>
<dbReference type="GO" id="GO:0019143">
    <property type="term" value="F:3-deoxy-manno-octulosonate-8-phosphatase activity"/>
    <property type="evidence" value="ECO:0007669"/>
    <property type="project" value="UniProtKB-UniRule"/>
</dbReference>
<comment type="similarity">
    <text evidence="3 12">Belongs to the KdsC family.</text>
</comment>
<sequence>MMTVQTLYGAVTRDVWQRLKDIRLLICDVDGVLSDGMIYLGDEGEEYKSFCTRDGFGIKAVLNAGIEVAVITGRSSRIVSDRMSALGVRHIYQGQSDKLHSYGELLDRLVLTPQQVAYIGDDVVDLPVMQHCGLGVAVADAHPLVLQRAGYTTRTPGGHGAVRELCDLLLDARGLLDQAEGMSV</sequence>
<keyword evidence="7 12" id="KW-0479">Metal-binding</keyword>
<dbReference type="InterPro" id="IPR010023">
    <property type="entry name" value="KdsC_fam"/>
</dbReference>
<dbReference type="EMBL" id="CP118224">
    <property type="protein sequence ID" value="WMC12466.1"/>
    <property type="molecule type" value="Genomic_DNA"/>
</dbReference>
<evidence type="ECO:0000256" key="7">
    <source>
        <dbReference type="ARBA" id="ARBA00022723"/>
    </source>
</evidence>
<evidence type="ECO:0000313" key="15">
    <source>
        <dbReference type="Proteomes" id="UP001223802"/>
    </source>
</evidence>
<comment type="catalytic activity">
    <reaction evidence="1 12">
        <text>3-deoxy-alpha-D-manno-2-octulosonate-8-phosphate + H2O = 3-deoxy-alpha-D-manno-oct-2-ulosonate + phosphate</text>
        <dbReference type="Rhea" id="RHEA:11500"/>
        <dbReference type="ChEBI" id="CHEBI:15377"/>
        <dbReference type="ChEBI" id="CHEBI:43474"/>
        <dbReference type="ChEBI" id="CHEBI:85985"/>
        <dbReference type="ChEBI" id="CHEBI:85986"/>
        <dbReference type="EC" id="3.1.3.45"/>
    </reaction>
</comment>
<evidence type="ECO:0000256" key="9">
    <source>
        <dbReference type="ARBA" id="ARBA00022842"/>
    </source>
</evidence>
<gene>
    <name evidence="14" type="primary">kdsC</name>
    <name evidence="14" type="ORF">PU634_13810</name>
</gene>
<comment type="cofactor">
    <cofactor evidence="2 12 13">
        <name>Mg(2+)</name>
        <dbReference type="ChEBI" id="CHEBI:18420"/>
    </cofactor>
</comment>
<evidence type="ECO:0000256" key="4">
    <source>
        <dbReference type="ARBA" id="ARBA00011881"/>
    </source>
</evidence>
<organism evidence="14 15">
    <name type="scientific">Oceanimonas pelagia</name>
    <dbReference type="NCBI Taxonomy" id="3028314"/>
    <lineage>
        <taxon>Bacteria</taxon>
        <taxon>Pseudomonadati</taxon>
        <taxon>Pseudomonadota</taxon>
        <taxon>Gammaproteobacteria</taxon>
        <taxon>Aeromonadales</taxon>
        <taxon>Aeromonadaceae</taxon>
        <taxon>Oceanimonas</taxon>
    </lineage>
</organism>
<dbReference type="AlphaFoldDB" id="A0AA50KQD0"/>
<keyword evidence="8 12" id="KW-0378">Hydrolase</keyword>
<evidence type="ECO:0000256" key="3">
    <source>
        <dbReference type="ARBA" id="ARBA00005893"/>
    </source>
</evidence>
<evidence type="ECO:0000256" key="1">
    <source>
        <dbReference type="ARBA" id="ARBA00000898"/>
    </source>
</evidence>
<dbReference type="GO" id="GO:0009103">
    <property type="term" value="P:lipopolysaccharide biosynthetic process"/>
    <property type="evidence" value="ECO:0007669"/>
    <property type="project" value="UniProtKB-UniRule"/>
</dbReference>
<comment type="subunit">
    <text evidence="4 12">Homotetramer.</text>
</comment>
<evidence type="ECO:0000256" key="6">
    <source>
        <dbReference type="ARBA" id="ARBA00020092"/>
    </source>
</evidence>
<comment type="function">
    <text evidence="12">Catalyzes the hydrolysis of 3-deoxy-D-manno-octulosonate 8-phosphate (KDO 8-P) to 3-deoxy-D-manno-octulosonate (KDO) and inorganic phosphate.</text>
</comment>
<dbReference type="KEGG" id="ope:PU634_13810"/>
<dbReference type="Pfam" id="PF08282">
    <property type="entry name" value="Hydrolase_3"/>
    <property type="match status" value="1"/>
</dbReference>
<dbReference type="FunFam" id="3.40.50.1000:FF:000029">
    <property type="entry name" value="3-deoxy-D-manno-octulosonate 8-phosphate phosphatase KdsC"/>
    <property type="match status" value="1"/>
</dbReference>
<dbReference type="PIRSF" id="PIRSF006118">
    <property type="entry name" value="KDO8-P_Ptase"/>
    <property type="match status" value="1"/>
</dbReference>
<keyword evidence="15" id="KW-1185">Reference proteome</keyword>
<dbReference type="GO" id="GO:0008781">
    <property type="term" value="F:N-acylneuraminate cytidylyltransferase activity"/>
    <property type="evidence" value="ECO:0007669"/>
    <property type="project" value="TreeGrafter"/>
</dbReference>
<dbReference type="Proteomes" id="UP001223802">
    <property type="component" value="Chromosome"/>
</dbReference>
<dbReference type="NCBIfam" id="TIGR01670">
    <property type="entry name" value="KdsC-phosphatas"/>
    <property type="match status" value="1"/>
</dbReference>
<dbReference type="PANTHER" id="PTHR21485:SF6">
    <property type="entry name" value="N-ACYLNEURAMINATE CYTIDYLYLTRANSFERASE-RELATED"/>
    <property type="match status" value="1"/>
</dbReference>
<dbReference type="GO" id="GO:0046872">
    <property type="term" value="F:metal ion binding"/>
    <property type="evidence" value="ECO:0007669"/>
    <property type="project" value="UniProtKB-UniRule"/>
</dbReference>
<reference evidence="14 15" key="1">
    <citation type="submission" date="2023-02" db="EMBL/GenBank/DDBJ databases">
        <title>Complete genome sequence of a novel bacterium Oceanimonas sp. NTOU-MSR1 isolated from marine coast sediment.</title>
        <authorList>
            <person name="Yang H.-T."/>
            <person name="Chen Y.-L."/>
            <person name="Ho Y.-N."/>
        </authorList>
    </citation>
    <scope>NUCLEOTIDE SEQUENCE [LARGE SCALE GENOMIC DNA]</scope>
    <source>
        <strain evidence="14 15">NTOU-MSR1</strain>
    </source>
</reference>
<dbReference type="PANTHER" id="PTHR21485">
    <property type="entry name" value="HAD SUPERFAMILY MEMBERS CMAS AND KDSC"/>
    <property type="match status" value="1"/>
</dbReference>
<evidence type="ECO:0000256" key="11">
    <source>
        <dbReference type="ARBA" id="ARBA00031051"/>
    </source>
</evidence>
<dbReference type="InterPro" id="IPR023214">
    <property type="entry name" value="HAD_sf"/>
</dbReference>
<name>A0AA50KQD0_9GAMM</name>
<proteinExistence type="inferred from homology"/>
<feature type="binding site" evidence="13">
    <location>
        <position position="28"/>
    </location>
    <ligand>
        <name>Mg(2+)</name>
        <dbReference type="ChEBI" id="CHEBI:18420"/>
    </ligand>
</feature>
<dbReference type="InterPro" id="IPR036412">
    <property type="entry name" value="HAD-like_sf"/>
</dbReference>
<dbReference type="SUPFAM" id="SSF56784">
    <property type="entry name" value="HAD-like"/>
    <property type="match status" value="1"/>
</dbReference>
<evidence type="ECO:0000256" key="5">
    <source>
        <dbReference type="ARBA" id="ARBA00013066"/>
    </source>
</evidence>
<protein>
    <recommendedName>
        <fullName evidence="6 12">3-deoxy-D-manno-octulosonate 8-phosphate phosphatase KdsC</fullName>
        <ecNumber evidence="5 12">3.1.3.45</ecNumber>
    </recommendedName>
    <alternativeName>
        <fullName evidence="11 12">KDO 8-P phosphatase</fullName>
    </alternativeName>
</protein>
<dbReference type="Gene3D" id="3.40.50.1000">
    <property type="entry name" value="HAD superfamily/HAD-like"/>
    <property type="match status" value="1"/>
</dbReference>
<keyword evidence="10 12" id="KW-0448">Lipopolysaccharide biosynthesis</keyword>
<dbReference type="RefSeq" id="WP_306763697.1">
    <property type="nucleotide sequence ID" value="NZ_CP118224.1"/>
</dbReference>
<evidence type="ECO:0000256" key="10">
    <source>
        <dbReference type="ARBA" id="ARBA00022985"/>
    </source>
</evidence>
<dbReference type="SFLD" id="SFLDS00003">
    <property type="entry name" value="Haloacid_Dehalogenase"/>
    <property type="match status" value="1"/>
</dbReference>
<evidence type="ECO:0000256" key="12">
    <source>
        <dbReference type="PIRNR" id="PIRNR006118"/>
    </source>
</evidence>
<dbReference type="SFLD" id="SFLDG01136">
    <property type="entry name" value="C1.6:_Phosphoserine_Phosphatas"/>
    <property type="match status" value="1"/>
</dbReference>
<feature type="binding site" evidence="13">
    <location>
        <position position="121"/>
    </location>
    <ligand>
        <name>Mg(2+)</name>
        <dbReference type="ChEBI" id="CHEBI:18420"/>
    </ligand>
</feature>
<feature type="binding site" evidence="13">
    <location>
        <position position="30"/>
    </location>
    <ligand>
        <name>substrate</name>
    </ligand>
</feature>
<evidence type="ECO:0000256" key="2">
    <source>
        <dbReference type="ARBA" id="ARBA00001946"/>
    </source>
</evidence>
<evidence type="ECO:0000256" key="8">
    <source>
        <dbReference type="ARBA" id="ARBA00022801"/>
    </source>
</evidence>
<evidence type="ECO:0000256" key="13">
    <source>
        <dbReference type="PIRSR" id="PIRSR006118-2"/>
    </source>
</evidence>
<accession>A0AA50KQD0</accession>
<evidence type="ECO:0000313" key="14">
    <source>
        <dbReference type="EMBL" id="WMC12466.1"/>
    </source>
</evidence>
<dbReference type="NCBIfam" id="NF007019">
    <property type="entry name" value="PRK09484.1"/>
    <property type="match status" value="1"/>
</dbReference>